<dbReference type="InterPro" id="IPR009100">
    <property type="entry name" value="AcylCoA_DH/oxidase_NM_dom_sf"/>
</dbReference>
<name>A0A4Q1HMS4_9BURK</name>
<dbReference type="PANTHER" id="PTHR48083:SF19">
    <property type="entry name" value="FLAVIN-DEPENDENT MONOOXYGENASE, OXYGENASE SUBUNIT HSAA"/>
    <property type="match status" value="1"/>
</dbReference>
<dbReference type="InterPro" id="IPR050741">
    <property type="entry name" value="Acyl-CoA_dehydrogenase"/>
</dbReference>
<dbReference type="Gene3D" id="2.40.110.10">
    <property type="entry name" value="Butyryl-CoA Dehydrogenase, subunit A, domain 2"/>
    <property type="match status" value="1"/>
</dbReference>
<sequence length="409" mass="44826">MPLTESSAPPAARTTTQTPARRLETEAEVLQTVERLAAGFRNGAIERDRDRRLPHGEIAALKRAGVFAITVPRQHGGLGASAATVAEVFRILSKADPSIGQIPQNHFCFLPVFSFGTPEQAAFFHGRVLAGDSIGNAHNESTRHRAGTYEHQLARVDGGWTVSGRKFYSTGAAFAEWIPFIGYDDQQRQLMFFVDAKAKGVSIVNDWSGMGQRTTASGSTLFDNVFIPDFNVFPYHLAGDSKRPTRLLAALIHAAIDLGIAEEAQDDLRRYILDQTRPWIDNPHPRHAQEPFIVQAYGETGHGVRTAARLLKAAAADIDHAWADGGKEAALQAGLATADARIACANAALKVSDQLFALTGARATLAQYDLDRHWRNARTHTLHDPLRWKLFHLGNYYLNGIEPGPRSLI</sequence>
<evidence type="ECO:0000259" key="5">
    <source>
        <dbReference type="Pfam" id="PF02770"/>
    </source>
</evidence>
<dbReference type="AlphaFoldDB" id="A0A4Q1HMS4"/>
<dbReference type="SUPFAM" id="SSF47203">
    <property type="entry name" value="Acyl-CoA dehydrogenase C-terminal domain-like"/>
    <property type="match status" value="1"/>
</dbReference>
<dbReference type="EMBL" id="PYAL01000002">
    <property type="protein sequence ID" value="RXN91242.1"/>
    <property type="molecule type" value="Genomic_DNA"/>
</dbReference>
<dbReference type="RefSeq" id="WP_129149796.1">
    <property type="nucleotide sequence ID" value="NZ_JBHSDO010000013.1"/>
</dbReference>
<dbReference type="GO" id="GO:0033539">
    <property type="term" value="P:fatty acid beta-oxidation using acyl-CoA dehydrogenase"/>
    <property type="evidence" value="ECO:0007669"/>
    <property type="project" value="TreeGrafter"/>
</dbReference>
<feature type="domain" description="Acyl-CoA dehydrogenase/oxidase N-terminal" evidence="6">
    <location>
        <begin position="25"/>
        <end position="131"/>
    </location>
</feature>
<keyword evidence="2" id="KW-0560">Oxidoreductase</keyword>
<dbReference type="InterPro" id="IPR046373">
    <property type="entry name" value="Acyl-CoA_Oxase/DH_mid-dom_sf"/>
</dbReference>
<dbReference type="GO" id="GO:0016712">
    <property type="term" value="F:oxidoreductase activity, acting on paired donors, with incorporation or reduction of molecular oxygen, reduced flavin or flavoprotein as one donor, and incorporation of one atom of oxygen"/>
    <property type="evidence" value="ECO:0007669"/>
    <property type="project" value="TreeGrafter"/>
</dbReference>
<dbReference type="PANTHER" id="PTHR48083">
    <property type="entry name" value="MEDIUM-CHAIN SPECIFIC ACYL-COA DEHYDROGENASE, MITOCHONDRIAL-RELATED"/>
    <property type="match status" value="1"/>
</dbReference>
<feature type="region of interest" description="Disordered" evidence="4">
    <location>
        <begin position="1"/>
        <end position="21"/>
    </location>
</feature>
<proteinExistence type="inferred from homology"/>
<feature type="compositionally biased region" description="Low complexity" evidence="4">
    <location>
        <begin position="8"/>
        <end position="20"/>
    </location>
</feature>
<dbReference type="OrthoDB" id="6184213at2"/>
<dbReference type="SUPFAM" id="SSF56645">
    <property type="entry name" value="Acyl-CoA dehydrogenase NM domain-like"/>
    <property type="match status" value="1"/>
</dbReference>
<dbReference type="NCBIfam" id="TIGR04022">
    <property type="entry name" value="sulfur_SfnB"/>
    <property type="match status" value="1"/>
</dbReference>
<dbReference type="InterPro" id="IPR013786">
    <property type="entry name" value="AcylCoA_DH/ox_N"/>
</dbReference>
<organism evidence="8 9">
    <name type="scientific">Achromobacter aloeverae</name>
    <dbReference type="NCBI Taxonomy" id="1750518"/>
    <lineage>
        <taxon>Bacteria</taxon>
        <taxon>Pseudomonadati</taxon>
        <taxon>Pseudomonadota</taxon>
        <taxon>Betaproteobacteria</taxon>
        <taxon>Burkholderiales</taxon>
        <taxon>Alcaligenaceae</taxon>
        <taxon>Achromobacter</taxon>
    </lineage>
</organism>
<dbReference type="Gene3D" id="1.20.140.10">
    <property type="entry name" value="Butyryl-CoA Dehydrogenase, subunit A, domain 3"/>
    <property type="match status" value="1"/>
</dbReference>
<reference evidence="8 9" key="1">
    <citation type="journal article" date="2017" name="Int. J. Syst. Evol. Microbiol.">
        <title>Achromobacter aloeverae sp. nov., isolated from the root of Aloe vera (L.) Burm.f.</title>
        <authorList>
            <person name="Kuncharoen N."/>
            <person name="Muramatsu Y."/>
            <person name="Shibata C."/>
            <person name="Kamakura Y."/>
            <person name="Nakagawa Y."/>
            <person name="Tanasupawat S."/>
        </authorList>
    </citation>
    <scope>NUCLEOTIDE SEQUENCE [LARGE SCALE GENOMIC DNA]</scope>
    <source>
        <strain evidence="8 9">AVA-1</strain>
    </source>
</reference>
<protein>
    <submittedName>
        <fullName evidence="8">SfnB family sulfur acquisition oxidoreductase</fullName>
    </submittedName>
</protein>
<evidence type="ECO:0000256" key="4">
    <source>
        <dbReference type="SAM" id="MobiDB-lite"/>
    </source>
</evidence>
<dbReference type="Proteomes" id="UP000290849">
    <property type="component" value="Unassembled WGS sequence"/>
</dbReference>
<evidence type="ECO:0000259" key="6">
    <source>
        <dbReference type="Pfam" id="PF02771"/>
    </source>
</evidence>
<dbReference type="InterPro" id="IPR006091">
    <property type="entry name" value="Acyl-CoA_Oxase/DH_mid-dom"/>
</dbReference>
<evidence type="ECO:0000256" key="2">
    <source>
        <dbReference type="ARBA" id="ARBA00023002"/>
    </source>
</evidence>
<accession>A0A4Q1HMS4</accession>
<dbReference type="InterPro" id="IPR013107">
    <property type="entry name" value="Acyl-CoA_DH_C"/>
</dbReference>
<comment type="similarity">
    <text evidence="3">Belongs to the HpaH/HsaA monooxygenase family.</text>
</comment>
<gene>
    <name evidence="8" type="ORF">C7R54_08675</name>
</gene>
<evidence type="ECO:0000256" key="1">
    <source>
        <dbReference type="ARBA" id="ARBA00022630"/>
    </source>
</evidence>
<dbReference type="InterPro" id="IPR023922">
    <property type="entry name" value="S04_starv_induced_SfnB"/>
</dbReference>
<dbReference type="InterPro" id="IPR037069">
    <property type="entry name" value="AcylCoA_DH/ox_N_sf"/>
</dbReference>
<dbReference type="Pfam" id="PF02771">
    <property type="entry name" value="Acyl-CoA_dh_N"/>
    <property type="match status" value="1"/>
</dbReference>
<dbReference type="PIRSF" id="PIRSF016578">
    <property type="entry name" value="HsaA"/>
    <property type="match status" value="1"/>
</dbReference>
<feature type="domain" description="Acyl-CoA dehydrogenase C-terminal" evidence="7">
    <location>
        <begin position="251"/>
        <end position="384"/>
    </location>
</feature>
<evidence type="ECO:0000313" key="8">
    <source>
        <dbReference type="EMBL" id="RXN91242.1"/>
    </source>
</evidence>
<dbReference type="Pfam" id="PF08028">
    <property type="entry name" value="Acyl-CoA_dh_2"/>
    <property type="match status" value="1"/>
</dbReference>
<feature type="domain" description="Acyl-CoA oxidase/dehydrogenase middle" evidence="5">
    <location>
        <begin position="154"/>
        <end position="225"/>
    </location>
</feature>
<evidence type="ECO:0000313" key="9">
    <source>
        <dbReference type="Proteomes" id="UP000290849"/>
    </source>
</evidence>
<dbReference type="GO" id="GO:0050660">
    <property type="term" value="F:flavin adenine dinucleotide binding"/>
    <property type="evidence" value="ECO:0007669"/>
    <property type="project" value="InterPro"/>
</dbReference>
<dbReference type="GO" id="GO:0005737">
    <property type="term" value="C:cytoplasm"/>
    <property type="evidence" value="ECO:0007669"/>
    <property type="project" value="TreeGrafter"/>
</dbReference>
<evidence type="ECO:0000256" key="3">
    <source>
        <dbReference type="ARBA" id="ARBA00049661"/>
    </source>
</evidence>
<keyword evidence="9" id="KW-1185">Reference proteome</keyword>
<dbReference type="InterPro" id="IPR036250">
    <property type="entry name" value="AcylCo_DH-like_C"/>
</dbReference>
<dbReference type="GO" id="GO:0003995">
    <property type="term" value="F:acyl-CoA dehydrogenase activity"/>
    <property type="evidence" value="ECO:0007669"/>
    <property type="project" value="TreeGrafter"/>
</dbReference>
<keyword evidence="1" id="KW-0285">Flavoprotein</keyword>
<dbReference type="Pfam" id="PF02770">
    <property type="entry name" value="Acyl-CoA_dh_M"/>
    <property type="match status" value="1"/>
</dbReference>
<comment type="caution">
    <text evidence="8">The sequence shown here is derived from an EMBL/GenBank/DDBJ whole genome shotgun (WGS) entry which is preliminary data.</text>
</comment>
<dbReference type="Gene3D" id="1.10.540.10">
    <property type="entry name" value="Acyl-CoA dehydrogenase/oxidase, N-terminal domain"/>
    <property type="match status" value="1"/>
</dbReference>
<evidence type="ECO:0000259" key="7">
    <source>
        <dbReference type="Pfam" id="PF08028"/>
    </source>
</evidence>